<evidence type="ECO:0000256" key="2">
    <source>
        <dbReference type="ARBA" id="ARBA00022525"/>
    </source>
</evidence>
<comment type="caution">
    <text evidence="8">The sequence shown here is derived from an EMBL/GenBank/DDBJ whole genome shotgun (WGS) entry which is preliminary data.</text>
</comment>
<reference evidence="8" key="1">
    <citation type="submission" date="2020-11" db="EMBL/GenBank/DDBJ databases">
        <title>Whole-genome analyses of Nonomuraea sp. K274.</title>
        <authorList>
            <person name="Veyisoglu A."/>
        </authorList>
    </citation>
    <scope>NUCLEOTIDE SEQUENCE</scope>
    <source>
        <strain evidence="8">K274</strain>
    </source>
</reference>
<evidence type="ECO:0000256" key="3">
    <source>
        <dbReference type="ARBA" id="ARBA00022651"/>
    </source>
</evidence>
<dbReference type="PANTHER" id="PTHR38050:SF2">
    <property type="entry name" value="FERULOYL ESTERASE C-RELATED"/>
    <property type="match status" value="1"/>
</dbReference>
<dbReference type="InterPro" id="IPR043595">
    <property type="entry name" value="FaeB/C/D"/>
</dbReference>
<keyword evidence="7" id="KW-0624">Polysaccharide degradation</keyword>
<keyword evidence="3" id="KW-0858">Xylan degradation</keyword>
<organism evidence="8 9">
    <name type="scientific">Nonomuraea cypriaca</name>
    <dbReference type="NCBI Taxonomy" id="1187855"/>
    <lineage>
        <taxon>Bacteria</taxon>
        <taxon>Bacillati</taxon>
        <taxon>Actinomycetota</taxon>
        <taxon>Actinomycetes</taxon>
        <taxon>Streptosporangiales</taxon>
        <taxon>Streptosporangiaceae</taxon>
        <taxon>Nonomuraea</taxon>
    </lineage>
</organism>
<accession>A0A931AC21</accession>
<keyword evidence="2" id="KW-0964">Secreted</keyword>
<evidence type="ECO:0000256" key="7">
    <source>
        <dbReference type="ARBA" id="ARBA00023326"/>
    </source>
</evidence>
<dbReference type="AlphaFoldDB" id="A0A931AC21"/>
<dbReference type="SUPFAM" id="SSF53474">
    <property type="entry name" value="alpha/beta-Hydrolases"/>
    <property type="match status" value="1"/>
</dbReference>
<keyword evidence="9" id="KW-1185">Reference proteome</keyword>
<evidence type="ECO:0000256" key="6">
    <source>
        <dbReference type="ARBA" id="ARBA00023277"/>
    </source>
</evidence>
<dbReference type="InterPro" id="IPR029058">
    <property type="entry name" value="AB_hydrolase_fold"/>
</dbReference>
<dbReference type="EMBL" id="JADOGI010000111">
    <property type="protein sequence ID" value="MBF8190081.1"/>
    <property type="molecule type" value="Genomic_DNA"/>
</dbReference>
<proteinExistence type="predicted"/>
<gene>
    <name evidence="8" type="ORF">ITP53_31005</name>
</gene>
<keyword evidence="6" id="KW-0119">Carbohydrate metabolism</keyword>
<dbReference type="GO" id="GO:0005576">
    <property type="term" value="C:extracellular region"/>
    <property type="evidence" value="ECO:0007669"/>
    <property type="project" value="UniProtKB-SubCell"/>
</dbReference>
<evidence type="ECO:0000256" key="5">
    <source>
        <dbReference type="ARBA" id="ARBA00022801"/>
    </source>
</evidence>
<dbReference type="RefSeq" id="WP_195899009.1">
    <property type="nucleotide sequence ID" value="NZ_JADOGI010000111.1"/>
</dbReference>
<evidence type="ECO:0000313" key="9">
    <source>
        <dbReference type="Proteomes" id="UP000605361"/>
    </source>
</evidence>
<keyword evidence="4" id="KW-0732">Signal</keyword>
<evidence type="ECO:0000256" key="4">
    <source>
        <dbReference type="ARBA" id="ARBA00022729"/>
    </source>
</evidence>
<evidence type="ECO:0000313" key="8">
    <source>
        <dbReference type="EMBL" id="MBF8190081.1"/>
    </source>
</evidence>
<sequence length="370" mass="38302">MRPVAPSGLARLGRRVLRDAGVHPVREMGAPRRCGNSVRGRLGAHCEEDGGRGTTMARVMIILVLVALLAAAGCGGVPPRPAAPAQVSPTGGCATRERLEPGRHRLSFGGLTRRYLLSVPAGGGPHPVVLDLHGLGSTAAEQSAYSRLAEQGSRRGYVVATPQAAEGRIGWALPGMGGPDDAGFLAALLDRLEQGLCVDRRREFAAGMSYGAGLATALVCALDGRLAGVAAVAGLNIVRPCPGAYPTTIVAFHGTADRIVPYDGGHPFRDATGDVRALADLVVLAPVESSADGWARTLGCTGRSTTGLGERVRLRGWKSCPGRATLRLYTVGGGGHTWPGPIEVPRLGDTVRDLDATAVILDTFDGAPSR</sequence>
<dbReference type="PANTHER" id="PTHR38050">
    <property type="match status" value="1"/>
</dbReference>
<comment type="subcellular location">
    <subcellularLocation>
        <location evidence="1">Secreted</location>
    </subcellularLocation>
</comment>
<name>A0A931AC21_9ACTN</name>
<protein>
    <submittedName>
        <fullName evidence="8">Plasmid partitioning protein</fullName>
    </submittedName>
</protein>
<dbReference type="GO" id="GO:0045493">
    <property type="term" value="P:xylan catabolic process"/>
    <property type="evidence" value="ECO:0007669"/>
    <property type="project" value="UniProtKB-KW"/>
</dbReference>
<evidence type="ECO:0000256" key="1">
    <source>
        <dbReference type="ARBA" id="ARBA00004613"/>
    </source>
</evidence>
<keyword evidence="5" id="KW-0378">Hydrolase</keyword>
<dbReference type="Gene3D" id="3.40.50.1820">
    <property type="entry name" value="alpha/beta hydrolase"/>
    <property type="match status" value="1"/>
</dbReference>
<dbReference type="GO" id="GO:0030600">
    <property type="term" value="F:feruloyl esterase activity"/>
    <property type="evidence" value="ECO:0007669"/>
    <property type="project" value="InterPro"/>
</dbReference>
<dbReference type="Proteomes" id="UP000605361">
    <property type="component" value="Unassembled WGS sequence"/>
</dbReference>